<name>A0A9N8D3X9_PRORE</name>
<dbReference type="AlphaFoldDB" id="A0A9N8D3X9"/>
<gene>
    <name evidence="1" type="ORF">GHA_02547</name>
</gene>
<accession>A0A9N8D3X9</accession>
<evidence type="ECO:0000313" key="1">
    <source>
        <dbReference type="EMBL" id="CAB5699768.1"/>
    </source>
</evidence>
<comment type="caution">
    <text evidence="1">The sequence shown here is derived from an EMBL/GenBank/DDBJ whole genome shotgun (WGS) entry which is preliminary data.</text>
</comment>
<proteinExistence type="predicted"/>
<evidence type="ECO:0008006" key="3">
    <source>
        <dbReference type="Google" id="ProtNLM"/>
    </source>
</evidence>
<evidence type="ECO:0000313" key="2">
    <source>
        <dbReference type="Proteomes" id="UP000834611"/>
    </source>
</evidence>
<organism evidence="1 2">
    <name type="scientific">Providencia rettgeri</name>
    <dbReference type="NCBI Taxonomy" id="587"/>
    <lineage>
        <taxon>Bacteria</taxon>
        <taxon>Pseudomonadati</taxon>
        <taxon>Pseudomonadota</taxon>
        <taxon>Gammaproteobacteria</taxon>
        <taxon>Enterobacterales</taxon>
        <taxon>Morganellaceae</taxon>
        <taxon>Providencia</taxon>
    </lineage>
</organism>
<sequence>MSSKVRSLIDFRHHSARYGMHKAPSDWKLHNMKYTPIGVDIAKHLIQVHFINEYTGEVFDKQIRCQDFLTFFSNREPCLIGMKARGGSQHWVRELKKQGHEVRLLQGRFVKAFVMCHRSYQYQTLLIADTDKH</sequence>
<dbReference type="Proteomes" id="UP000834611">
    <property type="component" value="Unassembled WGS sequence"/>
</dbReference>
<dbReference type="EMBL" id="CAHPSF010000006">
    <property type="protein sequence ID" value="CAB5699768.1"/>
    <property type="molecule type" value="Genomic_DNA"/>
</dbReference>
<protein>
    <recommendedName>
        <fullName evidence="3">Transposase</fullName>
    </recommendedName>
</protein>
<reference evidence="1" key="1">
    <citation type="submission" date="2020-05" db="EMBL/GenBank/DDBJ databases">
        <authorList>
            <person name="Delgado-Blas J."/>
        </authorList>
    </citation>
    <scope>NUCLEOTIDE SEQUENCE</scope>
    <source>
        <strain evidence="1">BB1453</strain>
    </source>
</reference>